<proteinExistence type="predicted"/>
<evidence type="ECO:0000256" key="1">
    <source>
        <dbReference type="SAM" id="MobiDB-lite"/>
    </source>
</evidence>
<accession>A0A2P5X4B0</accession>
<evidence type="ECO:0000313" key="3">
    <source>
        <dbReference type="Proteomes" id="UP000239757"/>
    </source>
</evidence>
<dbReference type="Proteomes" id="UP000239757">
    <property type="component" value="Unassembled WGS sequence"/>
</dbReference>
<gene>
    <name evidence="2" type="ORF">GOBAR_AA22482</name>
</gene>
<feature type="region of interest" description="Disordered" evidence="1">
    <location>
        <begin position="123"/>
        <end position="144"/>
    </location>
</feature>
<dbReference type="EMBL" id="KZ665695">
    <property type="protein sequence ID" value="PPR98184.1"/>
    <property type="molecule type" value="Genomic_DNA"/>
</dbReference>
<reference evidence="2 3" key="1">
    <citation type="submission" date="2015-01" db="EMBL/GenBank/DDBJ databases">
        <title>Genome of allotetraploid Gossypium barbadense reveals genomic plasticity and fiber elongation in cotton evolution.</title>
        <authorList>
            <person name="Chen X."/>
            <person name="Liu X."/>
            <person name="Zhao B."/>
            <person name="Zheng H."/>
            <person name="Hu Y."/>
            <person name="Lu G."/>
            <person name="Yang C."/>
            <person name="Chen J."/>
            <person name="Shan C."/>
            <person name="Zhang L."/>
            <person name="Zhou Y."/>
            <person name="Wang L."/>
            <person name="Guo W."/>
            <person name="Bai Y."/>
            <person name="Ruan J."/>
            <person name="Shangguan X."/>
            <person name="Mao Y."/>
            <person name="Jiang J."/>
            <person name="Zhu Y."/>
            <person name="Lei J."/>
            <person name="Kang H."/>
            <person name="Chen S."/>
            <person name="He X."/>
            <person name="Wang R."/>
            <person name="Wang Y."/>
            <person name="Chen J."/>
            <person name="Wang L."/>
            <person name="Yu S."/>
            <person name="Wang B."/>
            <person name="Wei J."/>
            <person name="Song S."/>
            <person name="Lu X."/>
            <person name="Gao Z."/>
            <person name="Gu W."/>
            <person name="Deng X."/>
            <person name="Ma D."/>
            <person name="Wang S."/>
            <person name="Liang W."/>
            <person name="Fang L."/>
            <person name="Cai C."/>
            <person name="Zhu X."/>
            <person name="Zhou B."/>
            <person name="Zhang Y."/>
            <person name="Chen Z."/>
            <person name="Xu S."/>
            <person name="Zhu R."/>
            <person name="Wang S."/>
            <person name="Zhang T."/>
            <person name="Zhao G."/>
        </authorList>
    </citation>
    <scope>NUCLEOTIDE SEQUENCE [LARGE SCALE GENOMIC DNA]</scope>
    <source>
        <strain evidence="3">cv. Xinhai21</strain>
        <tissue evidence="2">Leaf</tissue>
    </source>
</reference>
<feature type="compositionally biased region" description="Basic and acidic residues" evidence="1">
    <location>
        <begin position="134"/>
        <end position="144"/>
    </location>
</feature>
<protein>
    <submittedName>
        <fullName evidence="2">Uncharacterized protein</fullName>
    </submittedName>
</protein>
<dbReference type="AlphaFoldDB" id="A0A2P5X4B0"/>
<evidence type="ECO:0000313" key="2">
    <source>
        <dbReference type="EMBL" id="PPR98184.1"/>
    </source>
</evidence>
<organism evidence="2 3">
    <name type="scientific">Gossypium barbadense</name>
    <name type="common">Sea Island cotton</name>
    <name type="synonym">Hibiscus barbadensis</name>
    <dbReference type="NCBI Taxonomy" id="3634"/>
    <lineage>
        <taxon>Eukaryota</taxon>
        <taxon>Viridiplantae</taxon>
        <taxon>Streptophyta</taxon>
        <taxon>Embryophyta</taxon>
        <taxon>Tracheophyta</taxon>
        <taxon>Spermatophyta</taxon>
        <taxon>Magnoliopsida</taxon>
        <taxon>eudicotyledons</taxon>
        <taxon>Gunneridae</taxon>
        <taxon>Pentapetalae</taxon>
        <taxon>rosids</taxon>
        <taxon>malvids</taxon>
        <taxon>Malvales</taxon>
        <taxon>Malvaceae</taxon>
        <taxon>Malvoideae</taxon>
        <taxon>Gossypium</taxon>
    </lineage>
</organism>
<name>A0A2P5X4B0_GOSBA</name>
<sequence length="212" mass="23263">MVYGGGAISIGSISDPYLIGGTNYLYLIGDPDPIKFTEIELVDNEDIETIVALYCGNQRDQNALIKLFPELADVETIEDPTPLYKEHGAQEPYMVVTISYFDSQSTVCGSDIDLNTAPKTDAVGDDGCGSSDPSNHEVNSDSDPDLDKILDDIDDECVNDDGNVIASSVENQIQHIMIHNNPRARMSLIDPDAVHAAEFPEYLIYYLLIGWL</sequence>